<feature type="compositionally biased region" description="Basic residues" evidence="1">
    <location>
        <begin position="1"/>
        <end position="11"/>
    </location>
</feature>
<reference evidence="2 3" key="2">
    <citation type="journal article" date="1995" name="Arch. Virol.">
        <title>Analysis of the open reading frames of the main capsid proteins of actinophage VWB.</title>
        <authorList>
            <person name="Anne J."/>
            <person name="Fiten P."/>
            <person name="Van Mellaert L."/>
            <person name="Joris B."/>
            <person name="Opdenakker G."/>
            <person name="Eyssen H."/>
        </authorList>
    </citation>
    <scope>NUCLEOTIDE SEQUENCE [LARGE SCALE GENOMIC DNA]</scope>
</reference>
<dbReference type="OrthoDB" id="537at186765"/>
<keyword evidence="3" id="KW-1185">Reference proteome</keyword>
<feature type="region of interest" description="Disordered" evidence="1">
    <location>
        <begin position="182"/>
        <end position="245"/>
    </location>
</feature>
<evidence type="ECO:0000313" key="2">
    <source>
        <dbReference type="EMBL" id="AAR29726.1"/>
    </source>
</evidence>
<dbReference type="Proteomes" id="UP000001708">
    <property type="component" value="Segment"/>
</dbReference>
<dbReference type="EMBL" id="AY320035">
    <property type="protein sequence ID" value="AAR29726.1"/>
    <property type="molecule type" value="Genomic_DNA"/>
</dbReference>
<reference evidence="2 3" key="4">
    <citation type="journal article" date="2005" name="Virology">
        <title>Complete genomic nucleotide sequence and analysis of the temperate bacteriophage VWB.</title>
        <authorList>
            <person name="Van Dessel W."/>
            <person name="Van Mellaert L."/>
            <person name="Liesegang H."/>
            <person name="Raasch C."/>
            <person name="De Keersmaeker S."/>
            <person name="Geukens N."/>
            <person name="Lammertyn E."/>
            <person name="Streit W."/>
            <person name="Anne J."/>
        </authorList>
    </citation>
    <scope>NUCLEOTIDE SEQUENCE [LARGE SCALE GENOMIC DNA]</scope>
</reference>
<feature type="compositionally biased region" description="Acidic residues" evidence="1">
    <location>
        <begin position="43"/>
        <end position="69"/>
    </location>
</feature>
<accession>Q6VY53</accession>
<dbReference type="KEGG" id="vg:2732846"/>
<sequence>MPARTLPRHPRTGLQAVMWRKPRTGEDPTELYPVWPILGGAPDDGDDGDDTDDDQDDDADDSDTDDTGDDDKPDHKAEAAKYKALSRKHEERAKANAAAVKELARLKREGMSDVEKKIDEAVAGARAEERTRAGERVARSAFLAAAKGRLDNAKDVLDDINLHRYVDDDGEVDDDAIAKLVDKLAPAKGDGDDDQDDDERDTRRRRRQGGGYQGTRRRGGSGRQGGSVAEGREMYRELLGNDKKT</sequence>
<dbReference type="RefSeq" id="NP_958278.1">
    <property type="nucleotide sequence ID" value="NC_005345.2"/>
</dbReference>
<feature type="region of interest" description="Disordered" evidence="1">
    <location>
        <begin position="1"/>
        <end position="96"/>
    </location>
</feature>
<reference evidence="2 3" key="1">
    <citation type="journal article" date="1990" name="J. Gen. Microbiol.">
        <title>Further biological and molecular characterization of actinophage VWB.</title>
        <authorList>
            <person name="Anne J."/>
            <person name="Van Mellaert L."/>
            <person name="Decock B."/>
            <person name="Van Damme J."/>
            <person name="Van Aerschot A."/>
            <person name="Herdewijn P."/>
            <person name="Eyssen H."/>
        </authorList>
    </citation>
    <scope>NUCLEOTIDE SEQUENCE [LARGE SCALE GENOMIC DNA]</scope>
</reference>
<name>Q6VY53_9CAUD</name>
<feature type="compositionally biased region" description="Basic and acidic residues" evidence="1">
    <location>
        <begin position="230"/>
        <end position="245"/>
    </location>
</feature>
<dbReference type="GeneID" id="2732846"/>
<protein>
    <recommendedName>
        <fullName evidence="4">Scaffolding protein</fullName>
    </recommendedName>
</protein>
<reference evidence="2 3" key="3">
    <citation type="journal article" date="1998" name="Microbiology">
        <title>Site-specific integration of bacteriophage VWB genome into Streptomyces venezuelae and construction of a VWB-based integrative vector.</title>
        <authorList>
            <person name="Van Mellaert L."/>
            <person name="Mei L."/>
            <person name="Lammertyn E."/>
            <person name="Schacht S."/>
            <person name="Anne J."/>
        </authorList>
    </citation>
    <scope>NUCLEOTIDE SEQUENCE [LARGE SCALE GENOMIC DNA]</scope>
</reference>
<feature type="compositionally biased region" description="Basic and acidic residues" evidence="1">
    <location>
        <begin position="70"/>
        <end position="94"/>
    </location>
</feature>
<proteinExistence type="predicted"/>
<evidence type="ECO:0008006" key="4">
    <source>
        <dbReference type="Google" id="ProtNLM"/>
    </source>
</evidence>
<evidence type="ECO:0000313" key="3">
    <source>
        <dbReference type="Proteomes" id="UP000001708"/>
    </source>
</evidence>
<evidence type="ECO:0000256" key="1">
    <source>
        <dbReference type="SAM" id="MobiDB-lite"/>
    </source>
</evidence>
<organism evidence="2 3">
    <name type="scientific">Streptomyces phage VWB</name>
    <dbReference type="NCBI Taxonomy" id="10702"/>
    <lineage>
        <taxon>Viruses</taxon>
        <taxon>Duplodnaviria</taxon>
        <taxon>Heunggongvirae</taxon>
        <taxon>Uroviricota</taxon>
        <taxon>Caudoviricetes</taxon>
        <taxon>Veewebvirus</taxon>
        <taxon>Veewebvirus vwb</taxon>
    </lineage>
</organism>